<sequence>MWLIITHMRVLTSDLLTGLVDPAEFDVYLEDALRAYDPERVVQPMRGVVRLGEDSVWLIMPVVDLALDRMVVKMVSEYKGNPAKGLPKAGGLTQLIEASSGRLLALLDSHYITGLRTSSLAGIATKVFAREGSECLGVIGSGYEARLIVDAVLRVRPSIRRISVYSRNPERRREFAAGYRGRYDAQPVTDPGYAVVGSDILVVATDSATPVLDGSTLKRGAHVVSIGTLPERRELDRGTFMKCSLLVADKREAVLREAGDVVDALKAGLISEDKVIDLVEVIKGKNNVHRGEDDITVYKSVGFGYLDLVAANYVYEKYSNTSRS</sequence>
<comment type="caution">
    <text evidence="1">The sequence shown here is derived from an EMBL/GenBank/DDBJ whole genome shotgun (WGS) entry which is preliminary data.</text>
</comment>
<evidence type="ECO:0008006" key="3">
    <source>
        <dbReference type="Google" id="ProtNLM"/>
    </source>
</evidence>
<accession>A0A2R6B0D8</accession>
<dbReference type="Gene3D" id="3.40.50.720">
    <property type="entry name" value="NAD(P)-binding Rossmann-like Domain"/>
    <property type="match status" value="1"/>
</dbReference>
<dbReference type="Pfam" id="PF02423">
    <property type="entry name" value="OCD_Mu_crystall"/>
    <property type="match status" value="1"/>
</dbReference>
<dbReference type="Proteomes" id="UP000240322">
    <property type="component" value="Unassembled WGS sequence"/>
</dbReference>
<proteinExistence type="predicted"/>
<dbReference type="PANTHER" id="PTHR13812:SF19">
    <property type="entry name" value="KETIMINE REDUCTASE MU-CRYSTALLIN"/>
    <property type="match status" value="1"/>
</dbReference>
<gene>
    <name evidence="1" type="ORF">B9Q03_02120</name>
</gene>
<dbReference type="PANTHER" id="PTHR13812">
    <property type="entry name" value="KETIMINE REDUCTASE MU-CRYSTALLIN"/>
    <property type="match status" value="1"/>
</dbReference>
<dbReference type="GO" id="GO:0005737">
    <property type="term" value="C:cytoplasm"/>
    <property type="evidence" value="ECO:0007669"/>
    <property type="project" value="TreeGrafter"/>
</dbReference>
<dbReference type="AlphaFoldDB" id="A0A2R6B0D8"/>
<evidence type="ECO:0000313" key="1">
    <source>
        <dbReference type="EMBL" id="PSN92094.1"/>
    </source>
</evidence>
<dbReference type="SUPFAM" id="SSF51735">
    <property type="entry name" value="NAD(P)-binding Rossmann-fold domains"/>
    <property type="match status" value="1"/>
</dbReference>
<organism evidence="1 2">
    <name type="scientific">Candidatus Marsarchaeota G2 archaeon OSP_D</name>
    <dbReference type="NCBI Taxonomy" id="1978157"/>
    <lineage>
        <taxon>Archaea</taxon>
        <taxon>Candidatus Marsarchaeota</taxon>
        <taxon>Candidatus Marsarchaeota group 2</taxon>
    </lineage>
</organism>
<reference evidence="1 2" key="1">
    <citation type="submission" date="2017-04" db="EMBL/GenBank/DDBJ databases">
        <title>Novel microbial lineages endemic to geothermal iron-oxide mats fill important gaps in the evolutionary history of Archaea.</title>
        <authorList>
            <person name="Jay Z.J."/>
            <person name="Beam J.P."/>
            <person name="Dlakic M."/>
            <person name="Rusch D.B."/>
            <person name="Kozubal M.A."/>
            <person name="Inskeep W.P."/>
        </authorList>
    </citation>
    <scope>NUCLEOTIDE SEQUENCE [LARGE SCALE GENOMIC DNA]</scope>
    <source>
        <strain evidence="1">OSP_D</strain>
    </source>
</reference>
<name>A0A2R6B0D8_9ARCH</name>
<evidence type="ECO:0000313" key="2">
    <source>
        <dbReference type="Proteomes" id="UP000240322"/>
    </source>
</evidence>
<dbReference type="PIRSF" id="PIRSF001439">
    <property type="entry name" value="CryM"/>
    <property type="match status" value="1"/>
</dbReference>
<dbReference type="InterPro" id="IPR036291">
    <property type="entry name" value="NAD(P)-bd_dom_sf"/>
</dbReference>
<protein>
    <recommendedName>
        <fullName evidence="3">Ornithine cyclodeaminase</fullName>
    </recommendedName>
</protein>
<dbReference type="EMBL" id="NEXE01000010">
    <property type="protein sequence ID" value="PSN92094.1"/>
    <property type="molecule type" value="Genomic_DNA"/>
</dbReference>
<dbReference type="Gene3D" id="3.30.1780.10">
    <property type="entry name" value="ornithine cyclodeaminase, domain 1"/>
    <property type="match status" value="1"/>
</dbReference>
<dbReference type="InterPro" id="IPR003462">
    <property type="entry name" value="ODC_Mu_crystall"/>
</dbReference>
<dbReference type="InterPro" id="IPR023401">
    <property type="entry name" value="ODC_N"/>
</dbReference>